<dbReference type="Proteomes" id="UP000245728">
    <property type="component" value="Chromosome"/>
</dbReference>
<dbReference type="OrthoDB" id="6306191at2"/>
<reference evidence="2 3" key="1">
    <citation type="submission" date="2018-05" db="EMBL/GenBank/DDBJ databases">
        <title>Salinimonas sp. HMF8227 Genome sequencing and assembly.</title>
        <authorList>
            <person name="Kang H."/>
            <person name="Kang J."/>
            <person name="Cha I."/>
            <person name="Kim H."/>
            <person name="Joh K."/>
        </authorList>
    </citation>
    <scope>NUCLEOTIDE SEQUENCE [LARGE SCALE GENOMIC DNA]</scope>
    <source>
        <strain evidence="2 3">HMF8227</strain>
    </source>
</reference>
<name>A0A2S2DZI5_9ALTE</name>
<dbReference type="EMBL" id="CP029347">
    <property type="protein sequence ID" value="AWL10818.1"/>
    <property type="molecule type" value="Genomic_DNA"/>
</dbReference>
<sequence>MLETFVCVVVGAVFVLLSLFSDDGQSSEKSDQLDQMDDGMGNIIADGEHMSRSEAEDAQARGELYDTYY</sequence>
<accession>A0A2S2DZI5</accession>
<proteinExistence type="predicted"/>
<protein>
    <submittedName>
        <fullName evidence="2">Uncharacterized protein</fullName>
    </submittedName>
</protein>
<evidence type="ECO:0000313" key="2">
    <source>
        <dbReference type="EMBL" id="AWL10818.1"/>
    </source>
</evidence>
<dbReference type="AlphaFoldDB" id="A0A2S2DZI5"/>
<evidence type="ECO:0000256" key="1">
    <source>
        <dbReference type="SAM" id="MobiDB-lite"/>
    </source>
</evidence>
<feature type="compositionally biased region" description="Basic and acidic residues" evidence="1">
    <location>
        <begin position="46"/>
        <end position="69"/>
    </location>
</feature>
<feature type="region of interest" description="Disordered" evidence="1">
    <location>
        <begin position="23"/>
        <end position="69"/>
    </location>
</feature>
<keyword evidence="3" id="KW-1185">Reference proteome</keyword>
<dbReference type="KEGG" id="salh:HMF8227_00311"/>
<evidence type="ECO:0000313" key="3">
    <source>
        <dbReference type="Proteomes" id="UP000245728"/>
    </source>
</evidence>
<gene>
    <name evidence="2" type="ORF">HMF8227_00311</name>
</gene>
<dbReference type="RefSeq" id="WP_109340976.1">
    <property type="nucleotide sequence ID" value="NZ_CP029347.1"/>
</dbReference>
<organism evidence="2 3">
    <name type="scientific">Saliniradius amylolyticus</name>
    <dbReference type="NCBI Taxonomy" id="2183582"/>
    <lineage>
        <taxon>Bacteria</taxon>
        <taxon>Pseudomonadati</taxon>
        <taxon>Pseudomonadota</taxon>
        <taxon>Gammaproteobacteria</taxon>
        <taxon>Alteromonadales</taxon>
        <taxon>Alteromonadaceae</taxon>
        <taxon>Saliniradius</taxon>
    </lineage>
</organism>